<evidence type="ECO:0000313" key="8">
    <source>
        <dbReference type="Proteomes" id="UP000197174"/>
    </source>
</evidence>
<evidence type="ECO:0000313" key="7">
    <source>
        <dbReference type="EMBL" id="OWV11211.1"/>
    </source>
</evidence>
<comment type="caution">
    <text evidence="7">The sequence shown here is derived from an EMBL/GenBank/DDBJ whole genome shotgun (WGS) entry which is preliminary data.</text>
</comment>
<gene>
    <name evidence="7" type="ORF">B5D80_05590</name>
</gene>
<dbReference type="InterPro" id="IPR036661">
    <property type="entry name" value="Luciferase-like_sf"/>
</dbReference>
<dbReference type="GO" id="GO:0005829">
    <property type="term" value="C:cytosol"/>
    <property type="evidence" value="ECO:0007669"/>
    <property type="project" value="TreeGrafter"/>
</dbReference>
<keyword evidence="4" id="KW-0503">Monooxygenase</keyword>
<dbReference type="Gene3D" id="3.20.20.30">
    <property type="entry name" value="Luciferase-like domain"/>
    <property type="match status" value="1"/>
</dbReference>
<dbReference type="InterPro" id="IPR011251">
    <property type="entry name" value="Luciferase-like_dom"/>
</dbReference>
<dbReference type="PANTHER" id="PTHR30137">
    <property type="entry name" value="LUCIFERASE-LIKE MONOOXYGENASE"/>
    <property type="match status" value="1"/>
</dbReference>
<feature type="region of interest" description="Disordered" evidence="5">
    <location>
        <begin position="1"/>
        <end position="90"/>
    </location>
</feature>
<dbReference type="Proteomes" id="UP000197174">
    <property type="component" value="Unassembled WGS sequence"/>
</dbReference>
<name>A0A246RS26_9ACTN</name>
<proteinExistence type="inferred from homology"/>
<dbReference type="GO" id="GO:0004497">
    <property type="term" value="F:monooxygenase activity"/>
    <property type="evidence" value="ECO:0007669"/>
    <property type="project" value="UniProtKB-KW"/>
</dbReference>
<protein>
    <recommendedName>
        <fullName evidence="6">Luciferase-like domain-containing protein</fullName>
    </recommendedName>
</protein>
<evidence type="ECO:0000256" key="3">
    <source>
        <dbReference type="ARBA" id="ARBA00023002"/>
    </source>
</evidence>
<evidence type="ECO:0000256" key="5">
    <source>
        <dbReference type="SAM" id="MobiDB-lite"/>
    </source>
</evidence>
<keyword evidence="2" id="KW-0285">Flavoprotein</keyword>
<evidence type="ECO:0000256" key="4">
    <source>
        <dbReference type="ARBA" id="ARBA00023033"/>
    </source>
</evidence>
<dbReference type="SUPFAM" id="SSF51679">
    <property type="entry name" value="Bacterial luciferase-like"/>
    <property type="match status" value="1"/>
</dbReference>
<evidence type="ECO:0000259" key="6">
    <source>
        <dbReference type="Pfam" id="PF00296"/>
    </source>
</evidence>
<evidence type="ECO:0000256" key="1">
    <source>
        <dbReference type="ARBA" id="ARBA00010426"/>
    </source>
</evidence>
<dbReference type="AlphaFoldDB" id="A0A246RS26"/>
<keyword evidence="8" id="KW-1185">Reference proteome</keyword>
<organism evidence="7 8">
    <name type="scientific">Micromonospora wenchangensis</name>
    <dbReference type="NCBI Taxonomy" id="1185415"/>
    <lineage>
        <taxon>Bacteria</taxon>
        <taxon>Bacillati</taxon>
        <taxon>Actinomycetota</taxon>
        <taxon>Actinomycetes</taxon>
        <taxon>Micromonosporales</taxon>
        <taxon>Micromonosporaceae</taxon>
        <taxon>Micromonospora</taxon>
    </lineage>
</organism>
<dbReference type="EMBL" id="MZMV01000006">
    <property type="protein sequence ID" value="OWV11211.1"/>
    <property type="molecule type" value="Genomic_DNA"/>
</dbReference>
<accession>A0A246RS26</accession>
<feature type="compositionally biased region" description="Low complexity" evidence="5">
    <location>
        <begin position="73"/>
        <end position="85"/>
    </location>
</feature>
<dbReference type="PANTHER" id="PTHR30137:SF16">
    <property type="entry name" value="BLL0895 PROTEIN"/>
    <property type="match status" value="1"/>
</dbReference>
<feature type="compositionally biased region" description="Basic residues" evidence="5">
    <location>
        <begin position="43"/>
        <end position="56"/>
    </location>
</feature>
<evidence type="ECO:0000256" key="2">
    <source>
        <dbReference type="ARBA" id="ARBA00022630"/>
    </source>
</evidence>
<dbReference type="InterPro" id="IPR050766">
    <property type="entry name" value="Bact_Lucif_Oxidored"/>
</dbReference>
<dbReference type="GO" id="GO:0016705">
    <property type="term" value="F:oxidoreductase activity, acting on paired donors, with incorporation or reduction of molecular oxygen"/>
    <property type="evidence" value="ECO:0007669"/>
    <property type="project" value="InterPro"/>
</dbReference>
<sequence>MGRRLRRRDRGDAAGLADDGQVDDAGGDGGARQGPRGDDRLGRARLGHQRQLRRRRLELPQGTPGEGHRAGARRPGPAGRPVLPAQRQPVAGRVGDGVRFGILLDHQYAPGDDLGRRIGETVEYVQHIRDLGYDSVFGIHHYLSSLRTPQPLPLLSRLVDHSGTMQLGTGILILPLGHPVHWAEEIATIDQMSGGRFVLGIGSGYRDVEFTSFGIERRTRVSRMNEALSVMQQLWTGEPVHHEGKHFTLDGVRCSVLPMQRPHPPVWVGANGPTGIARIARQGLPWLAPSNVRRNWAVGNLADYREQRRAAGFDERDAVFPIHRDLCVADSAEAAFAVAGEQVKRSYGEYVQYGMDFFESQWDAIKEKALFFGSPDDITAKIQDFADAGYNHFVFRAQWLGLPIERSMEIVERFAREVMPRFRP</sequence>
<comment type="similarity">
    <text evidence="1">Belongs to the bacterial luciferase oxidoreductase family.</text>
</comment>
<reference evidence="7 8" key="1">
    <citation type="submission" date="2017-03" db="EMBL/GenBank/DDBJ databases">
        <title>Whole genome sequence of Micromonospora wenchangensis, isolated from mangrove soil.</title>
        <authorList>
            <person name="Yang H."/>
        </authorList>
    </citation>
    <scope>NUCLEOTIDE SEQUENCE [LARGE SCALE GENOMIC DNA]</scope>
    <source>
        <strain evidence="7 8">CCTCC AA 2012002</strain>
    </source>
</reference>
<dbReference type="Pfam" id="PF00296">
    <property type="entry name" value="Bac_luciferase"/>
    <property type="match status" value="1"/>
</dbReference>
<feature type="domain" description="Luciferase-like" evidence="6">
    <location>
        <begin position="99"/>
        <end position="391"/>
    </location>
</feature>
<keyword evidence="3" id="KW-0560">Oxidoreductase</keyword>